<dbReference type="Gene3D" id="1.25.10.10">
    <property type="entry name" value="Leucine-rich Repeat Variant"/>
    <property type="match status" value="1"/>
</dbReference>
<evidence type="ECO:0000313" key="4">
    <source>
        <dbReference type="Proteomes" id="UP001314205"/>
    </source>
</evidence>
<dbReference type="PANTHER" id="PTHR14222">
    <property type="entry name" value="CONDENSIN"/>
    <property type="match status" value="1"/>
</dbReference>
<protein>
    <recommendedName>
        <fullName evidence="5">Condensin complex subunit 1 C-terminal domain-containing protein</fullName>
    </recommendedName>
</protein>
<gene>
    <name evidence="3" type="ORF">PARMNEM_LOCUS19703</name>
</gene>
<dbReference type="GO" id="GO:0007076">
    <property type="term" value="P:mitotic chromosome condensation"/>
    <property type="evidence" value="ECO:0007669"/>
    <property type="project" value="InterPro"/>
</dbReference>
<reference evidence="3 4" key="1">
    <citation type="submission" date="2023-11" db="EMBL/GenBank/DDBJ databases">
        <authorList>
            <person name="Hedman E."/>
            <person name="Englund M."/>
            <person name="Stromberg M."/>
            <person name="Nyberg Akerstrom W."/>
            <person name="Nylinder S."/>
            <person name="Jareborg N."/>
            <person name="Kallberg Y."/>
            <person name="Kronander E."/>
        </authorList>
    </citation>
    <scope>NUCLEOTIDE SEQUENCE [LARGE SCALE GENOMIC DNA]</scope>
</reference>
<keyword evidence="4" id="KW-1185">Reference proteome</keyword>
<comment type="caution">
    <text evidence="3">The sequence shown here is derived from an EMBL/GenBank/DDBJ whole genome shotgun (WGS) entry which is preliminary data.</text>
</comment>
<evidence type="ECO:0008006" key="5">
    <source>
        <dbReference type="Google" id="ProtNLM"/>
    </source>
</evidence>
<dbReference type="AlphaFoldDB" id="A0AAV1M3P9"/>
<accession>A0AAV1M3P9</accession>
<dbReference type="GO" id="GO:0010032">
    <property type="term" value="P:meiotic chromosome condensation"/>
    <property type="evidence" value="ECO:0007669"/>
    <property type="project" value="TreeGrafter"/>
</dbReference>
<dbReference type="EMBL" id="CAVLGL010000126">
    <property type="protein sequence ID" value="CAK1601017.1"/>
    <property type="molecule type" value="Genomic_DNA"/>
</dbReference>
<sequence length="881" mass="99684">MIEFLNKLQNLQLDSLSEEWVDAIFHSEFLEFGDLPSEFESALEAFEIKFVLRDIMLSLDNWLNEEPSISEEKSWAILSHQTHHQKLLCILAYFIDYGNKNVLNKEHRDIAMLSSRLYYKLLSIPGYKAYHIYHSQLFVHSLACLSFPKTMCDNEDNYFNVRELTYEVNATIKELQDYVYDLRNIIKNLQLKVHDMNFEEILSNLVDVTGGAIVIRLNIDRAELAKVSGCIYEMIDLLICDSSGCPSPEAIQLVFKCLLPKLVAASIDSRNANNIVRASYVTYSGLLLSKYGRAALSSYIILLQHLCYTLDGLERAEIRTARMSLVVGLMSLLPKKSYKDTIKWLLKLSTTAKVSHRQIALEILSKFLTNEPEELKSSETPLERRNEQESELAPSSRVHDTLTHDKVQESDVAEEDQTSSNDNDSTEDENNQDLPIEIRNAEQELTEEEIANVLRKRAHTAPHAEIVRALYERVNDASSALRMRALAILTECLESTHAPLQEAIKELNGAGEVSRLVVVAARCACDERAVVRRAAAALVQRLLAAAPRPQPNDLAILVGLCRDASILVRTTAITGLSELVLQQPSEMMLDAFLTGPMHQLSDPEAKVQEQVVTHIQQILFERIRKHTATEQEDRLPWLFLDGIIRHNMRRYLQKACALLDKSSKCINHRIVDAVSTHLGAVDELRDLQCLVLLTSVARHVEYSDLAFLLEYYYKLDRDAQVQDIRILALLLELLTAWSRWLTASDREALRAHLVQRLATATNAADDGCRAACATLAAHLDPENLQWATELMQIAERGGPLEQWVRAADLSLVAREPPAPDLLRRFLAPLAHPPPALIQAICCVASAYDDHEAPCQHNVSTVLYYLVLIFYRVNPFYIQTSN</sequence>
<dbReference type="InterPro" id="IPR026971">
    <property type="entry name" value="CND1/NCAPD3"/>
</dbReference>
<dbReference type="GO" id="GO:0000796">
    <property type="term" value="C:condensin complex"/>
    <property type="evidence" value="ECO:0007669"/>
    <property type="project" value="TreeGrafter"/>
</dbReference>
<dbReference type="GO" id="GO:0042393">
    <property type="term" value="F:histone binding"/>
    <property type="evidence" value="ECO:0007669"/>
    <property type="project" value="TreeGrafter"/>
</dbReference>
<feature type="compositionally biased region" description="Basic and acidic residues" evidence="2">
    <location>
        <begin position="373"/>
        <end position="388"/>
    </location>
</feature>
<dbReference type="PANTHER" id="PTHR14222:SF1">
    <property type="entry name" value="CONDENSIN-2 COMPLEX SUBUNIT D3"/>
    <property type="match status" value="1"/>
</dbReference>
<dbReference type="SUPFAM" id="SSF48371">
    <property type="entry name" value="ARM repeat"/>
    <property type="match status" value="1"/>
</dbReference>
<proteinExistence type="predicted"/>
<name>A0AAV1M3P9_9NEOP</name>
<dbReference type="InterPro" id="IPR011989">
    <property type="entry name" value="ARM-like"/>
</dbReference>
<dbReference type="GO" id="GO:0000779">
    <property type="term" value="C:condensed chromosome, centromeric region"/>
    <property type="evidence" value="ECO:0007669"/>
    <property type="project" value="TreeGrafter"/>
</dbReference>
<evidence type="ECO:0000313" key="3">
    <source>
        <dbReference type="EMBL" id="CAK1601017.1"/>
    </source>
</evidence>
<keyword evidence="1" id="KW-0226">DNA condensation</keyword>
<organism evidence="3 4">
    <name type="scientific">Parnassius mnemosyne</name>
    <name type="common">clouded apollo</name>
    <dbReference type="NCBI Taxonomy" id="213953"/>
    <lineage>
        <taxon>Eukaryota</taxon>
        <taxon>Metazoa</taxon>
        <taxon>Ecdysozoa</taxon>
        <taxon>Arthropoda</taxon>
        <taxon>Hexapoda</taxon>
        <taxon>Insecta</taxon>
        <taxon>Pterygota</taxon>
        <taxon>Neoptera</taxon>
        <taxon>Endopterygota</taxon>
        <taxon>Lepidoptera</taxon>
        <taxon>Glossata</taxon>
        <taxon>Ditrysia</taxon>
        <taxon>Papilionoidea</taxon>
        <taxon>Papilionidae</taxon>
        <taxon>Parnassiinae</taxon>
        <taxon>Parnassini</taxon>
        <taxon>Parnassius</taxon>
        <taxon>Driopa</taxon>
    </lineage>
</organism>
<dbReference type="InterPro" id="IPR016024">
    <property type="entry name" value="ARM-type_fold"/>
</dbReference>
<dbReference type="Proteomes" id="UP001314205">
    <property type="component" value="Unassembled WGS sequence"/>
</dbReference>
<evidence type="ECO:0000256" key="2">
    <source>
        <dbReference type="SAM" id="MobiDB-lite"/>
    </source>
</evidence>
<feature type="compositionally biased region" description="Basic and acidic residues" evidence="2">
    <location>
        <begin position="397"/>
        <end position="409"/>
    </location>
</feature>
<evidence type="ECO:0000256" key="1">
    <source>
        <dbReference type="ARBA" id="ARBA00023067"/>
    </source>
</evidence>
<feature type="region of interest" description="Disordered" evidence="2">
    <location>
        <begin position="372"/>
        <end position="435"/>
    </location>
</feature>